<dbReference type="InterPro" id="IPR036291">
    <property type="entry name" value="NAD(P)-bd_dom_sf"/>
</dbReference>
<dbReference type="PANTHER" id="PTHR45348:SF2">
    <property type="entry name" value="ZINC-TYPE ALCOHOL DEHYDROGENASE-LIKE PROTEIN C2E1P3.01"/>
    <property type="match status" value="1"/>
</dbReference>
<dbReference type="AlphaFoldDB" id="A0A4Y7TIS2"/>
<dbReference type="STRING" id="71717.A0A4Y7TIS2"/>
<dbReference type="InterPro" id="IPR011032">
    <property type="entry name" value="GroES-like_sf"/>
</dbReference>
<evidence type="ECO:0000259" key="1">
    <source>
        <dbReference type="SMART" id="SM00829"/>
    </source>
</evidence>
<dbReference type="CDD" id="cd08249">
    <property type="entry name" value="enoyl_reductase_like"/>
    <property type="match status" value="1"/>
</dbReference>
<evidence type="ECO:0000313" key="2">
    <source>
        <dbReference type="EMBL" id="TEB33452.1"/>
    </source>
</evidence>
<comment type="caution">
    <text evidence="2">The sequence shown here is derived from an EMBL/GenBank/DDBJ whole genome shotgun (WGS) entry which is preliminary data.</text>
</comment>
<reference evidence="2 3" key="1">
    <citation type="journal article" date="2019" name="Nat. Ecol. Evol.">
        <title>Megaphylogeny resolves global patterns of mushroom evolution.</title>
        <authorList>
            <person name="Varga T."/>
            <person name="Krizsan K."/>
            <person name="Foldi C."/>
            <person name="Dima B."/>
            <person name="Sanchez-Garcia M."/>
            <person name="Sanchez-Ramirez S."/>
            <person name="Szollosi G.J."/>
            <person name="Szarkandi J.G."/>
            <person name="Papp V."/>
            <person name="Albert L."/>
            <person name="Andreopoulos W."/>
            <person name="Angelini C."/>
            <person name="Antonin V."/>
            <person name="Barry K.W."/>
            <person name="Bougher N.L."/>
            <person name="Buchanan P."/>
            <person name="Buyck B."/>
            <person name="Bense V."/>
            <person name="Catcheside P."/>
            <person name="Chovatia M."/>
            <person name="Cooper J."/>
            <person name="Damon W."/>
            <person name="Desjardin D."/>
            <person name="Finy P."/>
            <person name="Geml J."/>
            <person name="Haridas S."/>
            <person name="Hughes K."/>
            <person name="Justo A."/>
            <person name="Karasinski D."/>
            <person name="Kautmanova I."/>
            <person name="Kiss B."/>
            <person name="Kocsube S."/>
            <person name="Kotiranta H."/>
            <person name="LaButti K.M."/>
            <person name="Lechner B.E."/>
            <person name="Liimatainen K."/>
            <person name="Lipzen A."/>
            <person name="Lukacs Z."/>
            <person name="Mihaltcheva S."/>
            <person name="Morgado L.N."/>
            <person name="Niskanen T."/>
            <person name="Noordeloos M.E."/>
            <person name="Ohm R.A."/>
            <person name="Ortiz-Santana B."/>
            <person name="Ovrebo C."/>
            <person name="Racz N."/>
            <person name="Riley R."/>
            <person name="Savchenko A."/>
            <person name="Shiryaev A."/>
            <person name="Soop K."/>
            <person name="Spirin V."/>
            <person name="Szebenyi C."/>
            <person name="Tomsovsky M."/>
            <person name="Tulloss R.E."/>
            <person name="Uehling J."/>
            <person name="Grigoriev I.V."/>
            <person name="Vagvolgyi C."/>
            <person name="Papp T."/>
            <person name="Martin F.M."/>
            <person name="Miettinen O."/>
            <person name="Hibbett D.S."/>
            <person name="Nagy L.G."/>
        </authorList>
    </citation>
    <scope>NUCLEOTIDE SEQUENCE [LARGE SCALE GENOMIC DNA]</scope>
    <source>
        <strain evidence="2 3">FP101781</strain>
    </source>
</reference>
<dbReference type="Pfam" id="PF08240">
    <property type="entry name" value="ADH_N"/>
    <property type="match status" value="1"/>
</dbReference>
<dbReference type="SMART" id="SM00829">
    <property type="entry name" value="PKS_ER"/>
    <property type="match status" value="1"/>
</dbReference>
<keyword evidence="3" id="KW-1185">Reference proteome</keyword>
<gene>
    <name evidence="2" type="ORF">FA13DRAFT_1789899</name>
</gene>
<protein>
    <submittedName>
        <fullName evidence="2">GroES-like protein</fullName>
    </submittedName>
</protein>
<proteinExistence type="predicted"/>
<organism evidence="2 3">
    <name type="scientific">Coprinellus micaceus</name>
    <name type="common">Glistening ink-cap mushroom</name>
    <name type="synonym">Coprinus micaceus</name>
    <dbReference type="NCBI Taxonomy" id="71717"/>
    <lineage>
        <taxon>Eukaryota</taxon>
        <taxon>Fungi</taxon>
        <taxon>Dikarya</taxon>
        <taxon>Basidiomycota</taxon>
        <taxon>Agaricomycotina</taxon>
        <taxon>Agaricomycetes</taxon>
        <taxon>Agaricomycetidae</taxon>
        <taxon>Agaricales</taxon>
        <taxon>Agaricineae</taxon>
        <taxon>Psathyrellaceae</taxon>
        <taxon>Coprinellus</taxon>
    </lineage>
</organism>
<dbReference type="SUPFAM" id="SSF50129">
    <property type="entry name" value="GroES-like"/>
    <property type="match status" value="1"/>
</dbReference>
<name>A0A4Y7TIS2_COPMI</name>
<dbReference type="InterPro" id="IPR013154">
    <property type="entry name" value="ADH-like_N"/>
</dbReference>
<dbReference type="InterPro" id="IPR020843">
    <property type="entry name" value="ER"/>
</dbReference>
<dbReference type="InterPro" id="IPR047122">
    <property type="entry name" value="Trans-enoyl_RdTase-like"/>
</dbReference>
<dbReference type="PANTHER" id="PTHR45348">
    <property type="entry name" value="HYPOTHETICAL OXIDOREDUCTASE (EUROFUNG)"/>
    <property type="match status" value="1"/>
</dbReference>
<dbReference type="Gene3D" id="3.40.50.720">
    <property type="entry name" value="NAD(P)-binding Rossmann-like Domain"/>
    <property type="match status" value="1"/>
</dbReference>
<dbReference type="EMBL" id="QPFP01000012">
    <property type="protein sequence ID" value="TEB33452.1"/>
    <property type="molecule type" value="Genomic_DNA"/>
</dbReference>
<dbReference type="OrthoDB" id="3233595at2759"/>
<dbReference type="Gene3D" id="3.90.180.10">
    <property type="entry name" value="Medium-chain alcohol dehydrogenases, catalytic domain"/>
    <property type="match status" value="2"/>
</dbReference>
<dbReference type="SUPFAM" id="SSF51735">
    <property type="entry name" value="NAD(P)-binding Rossmann-fold domains"/>
    <property type="match status" value="1"/>
</dbReference>
<dbReference type="GO" id="GO:0016651">
    <property type="term" value="F:oxidoreductase activity, acting on NAD(P)H"/>
    <property type="evidence" value="ECO:0007669"/>
    <property type="project" value="InterPro"/>
</dbReference>
<accession>A0A4Y7TIS2</accession>
<dbReference type="Proteomes" id="UP000298030">
    <property type="component" value="Unassembled WGS sequence"/>
</dbReference>
<evidence type="ECO:0000313" key="3">
    <source>
        <dbReference type="Proteomes" id="UP000298030"/>
    </source>
</evidence>
<feature type="domain" description="Enoyl reductase (ER)" evidence="1">
    <location>
        <begin position="17"/>
        <end position="284"/>
    </location>
</feature>
<sequence length="291" mass="30975">MSTPTLQKALLLQEKLGDLVLSSGFPVPSPGPDEVLVKVHSVALNPIDWKIQKYGVVVNTFPAVLGVDIAGEIMKLGHSVEGLGVGDRVDFSWAHTVEASTLASRNTLWQIVKTLAKIPPNLSYDEASTIPATLGTAFIAFYQLSLMGYAPAIQLAKTVWSLGATHVLDRAVPLTKTNIATITSAPVKVAFDAIGTEETQKTGLEVSATSGHLLGIKVIFPIANKTLPQHIAFMRELWAKIGPFVEDGDVKPLRVEILSGGLNGVPEGLQRLEVGKVSGVKLVAHPQDVIA</sequence>